<dbReference type="GO" id="GO:0009279">
    <property type="term" value="C:cell outer membrane"/>
    <property type="evidence" value="ECO:0007669"/>
    <property type="project" value="UniProtKB-SubCell"/>
</dbReference>
<gene>
    <name evidence="8" type="ORF">HMF8227_00563</name>
</gene>
<dbReference type="InterPro" id="IPR012910">
    <property type="entry name" value="Plug_dom"/>
</dbReference>
<proteinExistence type="inferred from homology"/>
<keyword evidence="9" id="KW-1185">Reference proteome</keyword>
<keyword evidence="2 4" id="KW-0472">Membrane</keyword>
<dbReference type="KEGG" id="salh:HMF8227_00563"/>
<dbReference type="PANTHER" id="PTHR40980:SF3">
    <property type="entry name" value="TONB-DEPENDENT RECEPTOR-LIKE BETA-BARREL DOMAIN-CONTAINING PROTEIN"/>
    <property type="match status" value="1"/>
</dbReference>
<dbReference type="Gene3D" id="2.40.170.20">
    <property type="entry name" value="TonB-dependent receptor, beta-barrel domain"/>
    <property type="match status" value="1"/>
</dbReference>
<dbReference type="Proteomes" id="UP000245728">
    <property type="component" value="Chromosome"/>
</dbReference>
<keyword evidence="3" id="KW-0998">Cell outer membrane</keyword>
<dbReference type="NCBIfam" id="TIGR01782">
    <property type="entry name" value="TonB-Xanth-Caul"/>
    <property type="match status" value="1"/>
</dbReference>
<dbReference type="PANTHER" id="PTHR40980">
    <property type="entry name" value="PLUG DOMAIN-CONTAINING PROTEIN"/>
    <property type="match status" value="1"/>
</dbReference>
<dbReference type="AlphaFoldDB" id="A0A2S2E0D1"/>
<evidence type="ECO:0000256" key="1">
    <source>
        <dbReference type="ARBA" id="ARBA00004442"/>
    </source>
</evidence>
<evidence type="ECO:0000259" key="6">
    <source>
        <dbReference type="Pfam" id="PF00593"/>
    </source>
</evidence>
<feature type="domain" description="TonB-dependent receptor-like beta-barrel" evidence="6">
    <location>
        <begin position="457"/>
        <end position="981"/>
    </location>
</feature>
<dbReference type="EMBL" id="CP029347">
    <property type="protein sequence ID" value="AWL11059.1"/>
    <property type="molecule type" value="Genomic_DNA"/>
</dbReference>
<comment type="similarity">
    <text evidence="4">Belongs to the TonB-dependent receptor family.</text>
</comment>
<dbReference type="Pfam" id="PF00593">
    <property type="entry name" value="TonB_dep_Rec_b-barrel"/>
    <property type="match status" value="1"/>
</dbReference>
<evidence type="ECO:0000256" key="2">
    <source>
        <dbReference type="ARBA" id="ARBA00023136"/>
    </source>
</evidence>
<dbReference type="RefSeq" id="WP_109340990.1">
    <property type="nucleotide sequence ID" value="NZ_CP029347.1"/>
</dbReference>
<evidence type="ECO:0008006" key="10">
    <source>
        <dbReference type="Google" id="ProtNLM"/>
    </source>
</evidence>
<keyword evidence="5" id="KW-0732">Signal</keyword>
<evidence type="ECO:0000313" key="8">
    <source>
        <dbReference type="EMBL" id="AWL11059.1"/>
    </source>
</evidence>
<dbReference type="SUPFAM" id="SSF56935">
    <property type="entry name" value="Porins"/>
    <property type="match status" value="1"/>
</dbReference>
<dbReference type="InterPro" id="IPR010104">
    <property type="entry name" value="TonB_rcpt_bac"/>
</dbReference>
<feature type="domain" description="TonB-dependent receptor plug" evidence="7">
    <location>
        <begin position="67"/>
        <end position="162"/>
    </location>
</feature>
<organism evidence="8 9">
    <name type="scientific">Saliniradius amylolyticus</name>
    <dbReference type="NCBI Taxonomy" id="2183582"/>
    <lineage>
        <taxon>Bacteria</taxon>
        <taxon>Pseudomonadati</taxon>
        <taxon>Pseudomonadota</taxon>
        <taxon>Gammaproteobacteria</taxon>
        <taxon>Alteromonadales</taxon>
        <taxon>Alteromonadaceae</taxon>
        <taxon>Saliniradius</taxon>
    </lineage>
</organism>
<evidence type="ECO:0000256" key="3">
    <source>
        <dbReference type="ARBA" id="ARBA00023237"/>
    </source>
</evidence>
<evidence type="ECO:0000256" key="4">
    <source>
        <dbReference type="RuleBase" id="RU003357"/>
    </source>
</evidence>
<dbReference type="InterPro" id="IPR037066">
    <property type="entry name" value="Plug_dom_sf"/>
</dbReference>
<dbReference type="InterPro" id="IPR000531">
    <property type="entry name" value="Beta-barrel_TonB"/>
</dbReference>
<dbReference type="Gene3D" id="2.170.130.10">
    <property type="entry name" value="TonB-dependent receptor, plug domain"/>
    <property type="match status" value="1"/>
</dbReference>
<sequence>MTPLKLSRVATALAASGMLLSTSVLAQEEPPQEKEPEHSLEVIEVKGFSTSLIQSLNQKRFGDTVSEQISADDLGGLPDVSMADALTRLPGISAVRTGGQAAEINIRGLSGDFVFSTLNGREQVSTSGDRSIEFDQYPSELINSAAVYKSPKASLIEGGVAGTVELKTASALNNEEQHTFNMNARGMFNDRAEDVPDAEEYGHRLSFSYQGKFMDDTLGVSLGYARLYQPSSSTQFIGLAYNGRVDVDGVEGDTDGPADCPRCEYISEGFEMQHKGGEETRNGYMAALEWAPTDSFTLKADAFVSKFDSEEFARGFRVKLGGTSTAIANPVIQDNVVMGGTFNRSKDSFTRVELVNDDNQDFDQVGSYGLNANWQINDNWTARFDISHSRAESDFRNGLLWSLVAEDATAVSPELDENISINYLLNGLDLPDIGLNQTGAFTDIDRVMVSKYGIYPYENKDQLDAYRVDFEYMLPANDWLRSVEFGARYSTREYNNDRSVFEFGSDSSFRTDEPPLRLTEEMVEQVDWQGEFAYFPSYLSIDLDKALNAWFPSGIPQPIQTWGPGHVGVINGPGEGSDYAWTMFESGSVYEDVTAAYVQFNIDTYIGDLPVTGNFGVRAVDTKQSSTVYQPATKEVLVFNPDIGKYGDYETVTVGDPAQGAQYITDEVGLISDRYRFTRLTDEYTDYLPSLNLNFQINDTDQIRFAAAKVMGRAPINRLFANANVRVDEVFAVQDPETGDIELSAPTAKISGNSTNSPYLRPFYATQYDLSFERYFDETEGAFIAALFYKDIESFIDEFTTDPFDFAGNGFNVPTEVEALVTDPDGEPVFGSDGEQLTVTVPTENAGYTTAVNNDEGGYIQGIELAYTQIFDFLPDMWSGLGVSASYSYTESEIQKQTSLGGATVEQGLPGLSENVATVTLFWEYEGFETRLSTRYRDAFVSKQVAVNEQVVNFDSETVVDYQASYNVNDNLGVLFQINNLTDEPTKSYFGQEALTGTIQYFGTQYYLGVTYQL</sequence>
<feature type="signal peptide" evidence="5">
    <location>
        <begin position="1"/>
        <end position="26"/>
    </location>
</feature>
<evidence type="ECO:0000259" key="7">
    <source>
        <dbReference type="Pfam" id="PF07715"/>
    </source>
</evidence>
<keyword evidence="4" id="KW-0798">TonB box</keyword>
<reference evidence="8 9" key="1">
    <citation type="submission" date="2018-05" db="EMBL/GenBank/DDBJ databases">
        <title>Salinimonas sp. HMF8227 Genome sequencing and assembly.</title>
        <authorList>
            <person name="Kang H."/>
            <person name="Kang J."/>
            <person name="Cha I."/>
            <person name="Kim H."/>
            <person name="Joh K."/>
        </authorList>
    </citation>
    <scope>NUCLEOTIDE SEQUENCE [LARGE SCALE GENOMIC DNA]</scope>
    <source>
        <strain evidence="8 9">HMF8227</strain>
    </source>
</reference>
<comment type="subcellular location">
    <subcellularLocation>
        <location evidence="1 4">Cell outer membrane</location>
    </subcellularLocation>
</comment>
<dbReference type="InterPro" id="IPR036942">
    <property type="entry name" value="Beta-barrel_TonB_sf"/>
</dbReference>
<protein>
    <recommendedName>
        <fullName evidence="10">TonB-dependent receptor</fullName>
    </recommendedName>
</protein>
<dbReference type="Pfam" id="PF07715">
    <property type="entry name" value="Plug"/>
    <property type="match status" value="1"/>
</dbReference>
<name>A0A2S2E0D1_9ALTE</name>
<evidence type="ECO:0000256" key="5">
    <source>
        <dbReference type="SAM" id="SignalP"/>
    </source>
</evidence>
<dbReference type="OrthoDB" id="8727862at2"/>
<evidence type="ECO:0000313" key="9">
    <source>
        <dbReference type="Proteomes" id="UP000245728"/>
    </source>
</evidence>
<accession>A0A2S2E0D1</accession>
<feature type="chain" id="PRO_5015391972" description="TonB-dependent receptor" evidence="5">
    <location>
        <begin position="27"/>
        <end position="1014"/>
    </location>
</feature>